<dbReference type="STRING" id="1547922.ISF6_4058"/>
<reference evidence="2" key="1">
    <citation type="submission" date="2015-07" db="EMBL/GenBank/DDBJ databases">
        <title>Discovery of a poly(ethylene terephthalate assimilation.</title>
        <authorList>
            <person name="Yoshida S."/>
            <person name="Hiraga K."/>
            <person name="Takehana T."/>
            <person name="Taniguchi I."/>
            <person name="Yamaji H."/>
            <person name="Maeda Y."/>
            <person name="Toyohara K."/>
            <person name="Miyamoto K."/>
            <person name="Kimura Y."/>
            <person name="Oda K."/>
        </authorList>
    </citation>
    <scope>NUCLEOTIDE SEQUENCE [LARGE SCALE GENOMIC DNA]</scope>
    <source>
        <strain evidence="2">NBRC 110686 / TISTR 2288 / 201-F6</strain>
    </source>
</reference>
<dbReference type="EMBL" id="BBYR01000006">
    <property type="protein sequence ID" value="GAP34279.1"/>
    <property type="molecule type" value="Genomic_DNA"/>
</dbReference>
<dbReference type="AlphaFoldDB" id="A0A0K8NVI1"/>
<accession>A0A0K8NVI1</accession>
<protein>
    <submittedName>
        <fullName evidence="1">Uncharacterized protein</fullName>
    </submittedName>
</protein>
<sequence>MHSTNPCRQAGTPFGSPHTASLDANRARLGSTTTPFVVDALFDIPTALDVQDDPGADSADRAIGAPGSTREEWVDEWSEDDIVLLHWRLLQEIRHLADPATPLEEKLDTLRWVFTEREKDGLPFSFVNCLRVVGCSPLSPIPYCGLVDAEDVRERIRHGLRPWLHATLARYPDWVREAVATHPEWVEARLTRNPQWINEQLKQMSVQGDLFA</sequence>
<organism evidence="1 2">
    <name type="scientific">Piscinibacter sakaiensis</name>
    <name type="common">Ideonella sakaiensis</name>
    <dbReference type="NCBI Taxonomy" id="1547922"/>
    <lineage>
        <taxon>Bacteria</taxon>
        <taxon>Pseudomonadati</taxon>
        <taxon>Pseudomonadota</taxon>
        <taxon>Betaproteobacteria</taxon>
        <taxon>Burkholderiales</taxon>
        <taxon>Sphaerotilaceae</taxon>
        <taxon>Piscinibacter</taxon>
    </lineage>
</organism>
<gene>
    <name evidence="1" type="ORF">ISF6_4058</name>
</gene>
<keyword evidence="2" id="KW-1185">Reference proteome</keyword>
<reference evidence="1 2" key="2">
    <citation type="journal article" date="2016" name="Science">
        <title>A bacterium that degrades and assimilates poly(ethylene terephthalate).</title>
        <authorList>
            <person name="Yoshida S."/>
            <person name="Hiraga K."/>
            <person name="Takehana T."/>
            <person name="Taniguchi I."/>
            <person name="Yamaji H."/>
            <person name="Maeda Y."/>
            <person name="Toyohara K."/>
            <person name="Miyamoto K."/>
            <person name="Kimura Y."/>
            <person name="Oda K."/>
        </authorList>
    </citation>
    <scope>NUCLEOTIDE SEQUENCE [LARGE SCALE GENOMIC DNA]</scope>
    <source>
        <strain evidence="2">NBRC 110686 / TISTR 2288 / 201-F6</strain>
    </source>
</reference>
<dbReference type="RefSeq" id="WP_231637973.1">
    <property type="nucleotide sequence ID" value="NZ_BBYR01000006.1"/>
</dbReference>
<proteinExistence type="predicted"/>
<name>A0A0K8NVI1_PISS1</name>
<evidence type="ECO:0000313" key="1">
    <source>
        <dbReference type="EMBL" id="GAP34279.1"/>
    </source>
</evidence>
<comment type="caution">
    <text evidence="1">The sequence shown here is derived from an EMBL/GenBank/DDBJ whole genome shotgun (WGS) entry which is preliminary data.</text>
</comment>
<evidence type="ECO:0000313" key="2">
    <source>
        <dbReference type="Proteomes" id="UP000037660"/>
    </source>
</evidence>
<dbReference type="Proteomes" id="UP000037660">
    <property type="component" value="Unassembled WGS sequence"/>
</dbReference>